<dbReference type="SUPFAM" id="SSF46938">
    <property type="entry name" value="CRAL/TRIO N-terminal domain"/>
    <property type="match status" value="1"/>
</dbReference>
<reference evidence="2" key="1">
    <citation type="submission" date="2021-02" db="EMBL/GenBank/DDBJ databases">
        <authorList>
            <person name="Nowell W R."/>
        </authorList>
    </citation>
    <scope>NUCLEOTIDE SEQUENCE</scope>
</reference>
<sequence>MTANDPGHINNLNKTQKNALKQCWIDLISTISIQTSLPDTCIINSDYGYELFIWIAYENADVVLLRWLRANKWDIKITIQRIMNLLIWRIKSRIQEFLSKAESEISLEEATMNKGYFMGYDKVGRPVCYIHAKEHIRGQFSLDQTEKLAILALEISRKLLQFPVETFTVVIDVGGIGRKNMDLHLAKNFINLFQTYYPESLGLGLIVNGSWFFNSCWSIIMPWLDPTVENKIKFIKKETDLNMYIDPISIPQRLHGKHQDFQYILPSEKDQTMLTAFRHDYQGKKFAETHHRQAAKKYLKLTLRCAHNEDNENFVLDRIKASKNLTDTYEKLLPYITTQIHYHRNEDINENIFDMTYNKLCTNDTDIEYF</sequence>
<dbReference type="Proteomes" id="UP000663832">
    <property type="component" value="Unassembled WGS sequence"/>
</dbReference>
<dbReference type="SMART" id="SM00516">
    <property type="entry name" value="SEC14"/>
    <property type="match status" value="1"/>
</dbReference>
<dbReference type="Pfam" id="PF00650">
    <property type="entry name" value="CRAL_TRIO"/>
    <property type="match status" value="1"/>
</dbReference>
<dbReference type="PANTHER" id="PTHR46590">
    <property type="entry name" value="PHOSPHATIDYLINOSITOL TRANSFER PROTEIN CSR1-RELATED"/>
    <property type="match status" value="1"/>
</dbReference>
<protein>
    <recommendedName>
        <fullName evidence="1">CRAL-TRIO domain-containing protein</fullName>
    </recommendedName>
</protein>
<dbReference type="CDD" id="cd00170">
    <property type="entry name" value="SEC14"/>
    <property type="match status" value="1"/>
</dbReference>
<dbReference type="OrthoDB" id="75724at2759"/>
<keyword evidence="4" id="KW-1185">Reference proteome</keyword>
<dbReference type="EMBL" id="CAJNOI010000298">
    <property type="protein sequence ID" value="CAF1232180.1"/>
    <property type="molecule type" value="Genomic_DNA"/>
</dbReference>
<gene>
    <name evidence="2" type="ORF">BJG266_LOCUS28579</name>
    <name evidence="3" type="ORF">QVE165_LOCUS44975</name>
</gene>
<proteinExistence type="predicted"/>
<dbReference type="InterPro" id="IPR052432">
    <property type="entry name" value="PITP/CRAL-TRIO"/>
</dbReference>
<evidence type="ECO:0000259" key="1">
    <source>
        <dbReference type="PROSITE" id="PS50191"/>
    </source>
</evidence>
<evidence type="ECO:0000313" key="2">
    <source>
        <dbReference type="EMBL" id="CAF1232180.1"/>
    </source>
</evidence>
<organism evidence="2 5">
    <name type="scientific">Adineta steineri</name>
    <dbReference type="NCBI Taxonomy" id="433720"/>
    <lineage>
        <taxon>Eukaryota</taxon>
        <taxon>Metazoa</taxon>
        <taxon>Spiralia</taxon>
        <taxon>Gnathifera</taxon>
        <taxon>Rotifera</taxon>
        <taxon>Eurotatoria</taxon>
        <taxon>Bdelloidea</taxon>
        <taxon>Adinetida</taxon>
        <taxon>Adinetidae</taxon>
        <taxon>Adineta</taxon>
    </lineage>
</organism>
<dbReference type="InterPro" id="IPR001251">
    <property type="entry name" value="CRAL-TRIO_dom"/>
</dbReference>
<dbReference type="EMBL" id="CAJNOM010000617">
    <property type="protein sequence ID" value="CAF1523655.1"/>
    <property type="molecule type" value="Genomic_DNA"/>
</dbReference>
<dbReference type="InterPro" id="IPR036865">
    <property type="entry name" value="CRAL-TRIO_dom_sf"/>
</dbReference>
<name>A0A814YRR7_9BILA</name>
<dbReference type="SUPFAM" id="SSF52087">
    <property type="entry name" value="CRAL/TRIO domain"/>
    <property type="match status" value="1"/>
</dbReference>
<dbReference type="PANTHER" id="PTHR46590:SF1">
    <property type="entry name" value="PHOSPHATIDYLINOSITOL TRANSFER PROTEIN CSR1"/>
    <property type="match status" value="1"/>
</dbReference>
<feature type="domain" description="CRAL-TRIO" evidence="1">
    <location>
        <begin position="105"/>
        <end position="262"/>
    </location>
</feature>
<dbReference type="AlphaFoldDB" id="A0A814YRR7"/>
<dbReference type="InterPro" id="IPR011074">
    <property type="entry name" value="CRAL/TRIO_N_dom"/>
</dbReference>
<comment type="caution">
    <text evidence="2">The sequence shown here is derived from an EMBL/GenBank/DDBJ whole genome shotgun (WGS) entry which is preliminary data.</text>
</comment>
<dbReference type="PROSITE" id="PS50191">
    <property type="entry name" value="CRAL_TRIO"/>
    <property type="match status" value="1"/>
</dbReference>
<dbReference type="Proteomes" id="UP000663877">
    <property type="component" value="Unassembled WGS sequence"/>
</dbReference>
<evidence type="ECO:0000313" key="5">
    <source>
        <dbReference type="Proteomes" id="UP000663877"/>
    </source>
</evidence>
<accession>A0A814YRR7</accession>
<evidence type="ECO:0000313" key="3">
    <source>
        <dbReference type="EMBL" id="CAF1523655.1"/>
    </source>
</evidence>
<dbReference type="Pfam" id="PF03765">
    <property type="entry name" value="CRAL_TRIO_N"/>
    <property type="match status" value="1"/>
</dbReference>
<dbReference type="InterPro" id="IPR036273">
    <property type="entry name" value="CRAL/TRIO_N_dom_sf"/>
</dbReference>
<dbReference type="Gene3D" id="3.40.525.10">
    <property type="entry name" value="CRAL-TRIO lipid binding domain"/>
    <property type="match status" value="1"/>
</dbReference>
<evidence type="ECO:0000313" key="4">
    <source>
        <dbReference type="Proteomes" id="UP000663832"/>
    </source>
</evidence>